<sequence>MEQIYKYVVENIRDGKINKGTAVELLKMLKGQERADSKDIAIIGMDVRLPFADSTEDFWKVIESGTDCIGPFPSERVKDLASYYERAGQAADKVRFADGAYLHDVDKFDYRFFKLSPKEASLMDPNQRIFLETVWRTIEDAGYGGTRLAGSKTGVYVGYASNVRDSYSRLIYDTKEFDATSIVGNLSAILPSRISYYLDLKGPTMVVDTACSSSLVSVKLACDALRNGQCDMAIAGGVKLSLFPEIKANEKIGIESSDGRTRAFDDRADGAGTGEGVAAILLKPLRQALKDGDQIYAVIKGAAVNQDGYSIGITAPNPASQAEVLAEAWNDAGIDPETIAYIETHGTGTHLGDPIEVKGISNAFARFTDRKQFCAISSLKTSTGHLYEAAGIANLIKAVLALRNSTIPSTNNFKLPNRTIPFSGSPVYVNAGNRKWLASNHPRRCGVSSFGISGTNCHIVLEEAPQPSFDVSDKTGPFIFTMSAHSKQSLKELACQYSDALHSMDARTSLEVISYTVTVGRGHYGYRVAFPFESLSDLRNKVDKFVESAENDGIANPPIDQKKEKTAEWRIIQNKAKQLVARLAKQEERTPEGWSELCEVYKQGADIQWPLLFEGAAPGVVRLPAYVFDKLRCWAEFDSVGAAAEKKLFYRMNWKPEPFEKSSLRVETPVTGTMLVFNDHTGLGRRIAQVFKDNNCDVVEVDLGHNFEQTEYGYKMESSEESFLRLIDALKGRQISRIVHLWGLGRDNPTHLDELRESQQAGLYSLFYMTKALINEYPSKDTIQMTVIGDSVFGISGEEKEIKPSSSSMFGLAKVITQEYPHLKCRCLDVGELPALEQITNEIEYPSLKSFLVGLRGDKRFVEQFEEWDRKPDSVPAYRWKTDGVYVLTGGTGGIGLEIADSIADYSGVKMALLGRTPLPPRQQWEAVLASSNDTESVERIKKMIQLERKGAKVAYYSVDIAEMAACEELFAKLRDTYGTINGVIHGAGIPGDGFLARKSEERFAQVIEPKIDGCWILDQITDGDDLDFFIIFSSGVSIIGEIGQGDYVAANSYLDAFSAYRKKRGKPSVTIDWVSWKSAGMAVKYGFNKDLIFKAIDTKSAVEAFHKVIQAPIDRLVIGEPHVEGEHFLLLEHMEFHLSDAFKTIIAKQKALNGAKVPGVAQAITATIPDVKLTGRDEGIYSDFERTIGGFYREILGFNEIDVFDSFFELGGDSVMLSKLHQLIEHFYPGSLKLADLFTFTSVSKLAAHIGLETQDNRNIAADASRMTFRATESEDIAVIGLAARLPMADNADQYYENIRAGIDCAVAFPEYRKQDMNEYLSFAEGTLPADIRYHNGAFLDRIDEFDYRFFKLTPAEAKLMDPHQRLFLQTVWHAIEDAGYGGGKLVGSKTGVYMGFAGNIKDSYQKLILDADPESIPISAVGNIVAMMPSRISYLLDLTGPTMVIDTACSSTLVALHTACMGMKRGDCETALVGGVRINLLPLDREYMKIGIESSNGRTMTFDETATGSGSGEGVTAVMLKPLSQAVEDGDQIYCVIKGSSINQDGASIGITAPNPEAQTKVLLRAWEASGVSPESLAFIEAHGTATALGDPIEIKALQQAFEKYTDKKHICAIGTVKTNVGHLYEGAGLAGFIKAAMALKHREVPPTINFHKPNSRIDFSNSPVYVNRVLRKWTDAEQPMRCAVSSFGFSGTNCHIVMEEAPANEVSSVPAESFPFMLSANSTASLVRMLDDYLDRLNRNATDSLAGICYTVATGRDHKSVRLAFAVRTSEELVSKLTDARIRLQLQPIQALKKEEVADRVRHEMQRQVEEWVGKAEDGYAPDRAEWLEKLCELYIAGAYVPWERLYKGMHIKKVSLPGYAFERNRCWLDIPKGVAKAAANRVESGGEDTFYALKWESLPLVTSDEPSLSEGVVLVLSDGNPISGLLASRFREKGMDVLEAEFGDRFEQKAQWHYVVRGDEEDFIRLLEPHASGLRRIVQAIGFGASPDSLEELERNQHIGTYSLFQLARAVAKLETTQEMDIVLLTETAVKVTGEEACIRPEQATLAGLGKAVRKEHANLICRNIDIDPETPAVRIAEEIDCMQQGIYRIAYRQGQRYAEKLEAVDMAAAPEKPVELRENGVYVVTGGLGGIGLEVAKYLAARQKVRLMMINRTPMPDRREWADLVESGEDVEARRKIEAIRQIEELGAQVDCFSADVADLPRMREVMGDIKARHGVIHGVIHGAGVGGAELITNRKAEDFRAVFSPKVHGTWILGELTRNEKLDFFVLFSSIATLITAPGQGDYIAANAYLDAFAQSRSNRGERALAINWSTWRETGMSVKHNFTVDTLFKSISTKNAIERFDDVFHRSISNVLIGEIHFDGPFVRMLKTTLFGLSDPLKNRVDARTSSNKGDSRSSGKKEVRLSGDESQSNTEAKLGQICQSFLGFDEMDVHDNFFELGADSIILTRMQAQIDKEYPGIVNITDIFEHTTIYKLAQFIDGKLIAAEPMAEESAPDELRTVFDELLNDHMSPEKALEALKRL</sequence>
<dbReference type="SUPFAM" id="SSF47336">
    <property type="entry name" value="ACP-like"/>
    <property type="match status" value="2"/>
</dbReference>
<dbReference type="InterPro" id="IPR020806">
    <property type="entry name" value="PKS_PP-bd"/>
</dbReference>
<evidence type="ECO:0000313" key="7">
    <source>
        <dbReference type="EMBL" id="PWW07330.1"/>
    </source>
</evidence>
<dbReference type="SMART" id="SM00823">
    <property type="entry name" value="PKS_PP"/>
    <property type="match status" value="2"/>
</dbReference>
<dbReference type="GO" id="GO:0004312">
    <property type="term" value="F:fatty acid synthase activity"/>
    <property type="evidence" value="ECO:0007669"/>
    <property type="project" value="TreeGrafter"/>
</dbReference>
<organism evidence="7 8">
    <name type="scientific">Paenibacillus cellulosilyticus</name>
    <dbReference type="NCBI Taxonomy" id="375489"/>
    <lineage>
        <taxon>Bacteria</taxon>
        <taxon>Bacillati</taxon>
        <taxon>Bacillota</taxon>
        <taxon>Bacilli</taxon>
        <taxon>Bacillales</taxon>
        <taxon>Paenibacillaceae</taxon>
        <taxon>Paenibacillus</taxon>
    </lineage>
</organism>
<dbReference type="InterPro" id="IPR036291">
    <property type="entry name" value="NAD(P)-bd_dom_sf"/>
</dbReference>
<dbReference type="InterPro" id="IPR032821">
    <property type="entry name" value="PKS_assoc"/>
</dbReference>
<feature type="domain" description="Ketosynthase family 3 (KS3)" evidence="6">
    <location>
        <begin position="1275"/>
        <end position="1703"/>
    </location>
</feature>
<evidence type="ECO:0000259" key="6">
    <source>
        <dbReference type="PROSITE" id="PS52004"/>
    </source>
</evidence>
<evidence type="ECO:0000256" key="1">
    <source>
        <dbReference type="ARBA" id="ARBA00022450"/>
    </source>
</evidence>
<gene>
    <name evidence="7" type="ORF">DFQ01_102222</name>
</gene>
<dbReference type="PANTHER" id="PTHR43775:SF37">
    <property type="entry name" value="SI:DKEY-61P9.11"/>
    <property type="match status" value="1"/>
</dbReference>
<dbReference type="Gene3D" id="3.40.50.720">
    <property type="entry name" value="NAD(P)-binding Rossmann-like Domain"/>
    <property type="match status" value="2"/>
</dbReference>
<dbReference type="Pfam" id="PF21394">
    <property type="entry name" value="Beta-ketacyl_N"/>
    <property type="match status" value="2"/>
</dbReference>
<dbReference type="EMBL" id="QGTQ01000002">
    <property type="protein sequence ID" value="PWW07330.1"/>
    <property type="molecule type" value="Genomic_DNA"/>
</dbReference>
<dbReference type="InterPro" id="IPR036736">
    <property type="entry name" value="ACP-like_sf"/>
</dbReference>
<dbReference type="InterPro" id="IPR020841">
    <property type="entry name" value="PKS_Beta-ketoAc_synthase_dom"/>
</dbReference>
<feature type="region of interest" description="Disordered" evidence="4">
    <location>
        <begin position="2389"/>
        <end position="2419"/>
    </location>
</feature>
<dbReference type="Proteomes" id="UP000246635">
    <property type="component" value="Unassembled WGS sequence"/>
</dbReference>
<dbReference type="GO" id="GO:0004315">
    <property type="term" value="F:3-oxoacyl-[acyl-carrier-protein] synthase activity"/>
    <property type="evidence" value="ECO:0007669"/>
    <property type="project" value="InterPro"/>
</dbReference>
<dbReference type="SMART" id="SM00825">
    <property type="entry name" value="PKS_KS"/>
    <property type="match status" value="2"/>
</dbReference>
<keyword evidence="3" id="KW-0808">Transferase</keyword>
<dbReference type="GO" id="GO:0005886">
    <property type="term" value="C:plasma membrane"/>
    <property type="evidence" value="ECO:0007669"/>
    <property type="project" value="TreeGrafter"/>
</dbReference>
<protein>
    <submittedName>
        <fullName evidence="7">Phosphopantetheine binding protein</fullName>
    </submittedName>
</protein>
<feature type="domain" description="Ketosynthase family 3 (KS3)" evidence="6">
    <location>
        <begin position="37"/>
        <end position="463"/>
    </location>
</feature>
<dbReference type="InterPro" id="IPR050091">
    <property type="entry name" value="PKS_NRPS_Biosynth_Enz"/>
</dbReference>
<dbReference type="Gene3D" id="3.40.47.10">
    <property type="match status" value="2"/>
</dbReference>
<dbReference type="GO" id="GO:0006633">
    <property type="term" value="P:fatty acid biosynthetic process"/>
    <property type="evidence" value="ECO:0007669"/>
    <property type="project" value="InterPro"/>
</dbReference>
<dbReference type="Pfam" id="PF00550">
    <property type="entry name" value="PP-binding"/>
    <property type="match status" value="2"/>
</dbReference>
<dbReference type="Pfam" id="PF16197">
    <property type="entry name" value="KAsynt_C_assoc"/>
    <property type="match status" value="1"/>
</dbReference>
<dbReference type="InterPro" id="IPR016039">
    <property type="entry name" value="Thiolase-like"/>
</dbReference>
<dbReference type="InterPro" id="IPR049490">
    <property type="entry name" value="C883_1060-like_KR_N"/>
</dbReference>
<evidence type="ECO:0000259" key="5">
    <source>
        <dbReference type="PROSITE" id="PS50075"/>
    </source>
</evidence>
<dbReference type="PROSITE" id="PS00606">
    <property type="entry name" value="KS3_1"/>
    <property type="match status" value="2"/>
</dbReference>
<dbReference type="OrthoDB" id="9778690at2"/>
<dbReference type="InterPro" id="IPR057326">
    <property type="entry name" value="KR_dom"/>
</dbReference>
<evidence type="ECO:0000256" key="4">
    <source>
        <dbReference type="SAM" id="MobiDB-lite"/>
    </source>
</evidence>
<keyword evidence="8" id="KW-1185">Reference proteome</keyword>
<dbReference type="Pfam" id="PF00109">
    <property type="entry name" value="ketoacyl-synt"/>
    <property type="match status" value="2"/>
</dbReference>
<dbReference type="GO" id="GO:0031177">
    <property type="term" value="F:phosphopantetheine binding"/>
    <property type="evidence" value="ECO:0007669"/>
    <property type="project" value="InterPro"/>
</dbReference>
<dbReference type="GO" id="GO:0005737">
    <property type="term" value="C:cytoplasm"/>
    <property type="evidence" value="ECO:0007669"/>
    <property type="project" value="TreeGrafter"/>
</dbReference>
<dbReference type="CDD" id="cd00833">
    <property type="entry name" value="PKS"/>
    <property type="match status" value="2"/>
</dbReference>
<evidence type="ECO:0000256" key="2">
    <source>
        <dbReference type="ARBA" id="ARBA00022553"/>
    </source>
</evidence>
<dbReference type="PANTHER" id="PTHR43775">
    <property type="entry name" value="FATTY ACID SYNTHASE"/>
    <property type="match status" value="1"/>
</dbReference>
<dbReference type="GO" id="GO:0071770">
    <property type="term" value="P:DIM/DIP cell wall layer assembly"/>
    <property type="evidence" value="ECO:0007669"/>
    <property type="project" value="TreeGrafter"/>
</dbReference>
<reference evidence="7 8" key="1">
    <citation type="submission" date="2018-05" db="EMBL/GenBank/DDBJ databases">
        <title>Genomic Encyclopedia of Type Strains, Phase III (KMG-III): the genomes of soil and plant-associated and newly described type strains.</title>
        <authorList>
            <person name="Whitman W."/>
        </authorList>
    </citation>
    <scope>NUCLEOTIDE SEQUENCE [LARGE SCALE GENOMIC DNA]</scope>
    <source>
        <strain evidence="7 8">CECT 5696</strain>
    </source>
</reference>
<dbReference type="InterPro" id="IPR014030">
    <property type="entry name" value="Ketoacyl_synth_N"/>
</dbReference>
<dbReference type="InterPro" id="IPR009081">
    <property type="entry name" value="PP-bd_ACP"/>
</dbReference>
<dbReference type="Pfam" id="PF02801">
    <property type="entry name" value="Ketoacyl-synt_C"/>
    <property type="match status" value="2"/>
</dbReference>
<feature type="domain" description="Carrier" evidence="5">
    <location>
        <begin position="2413"/>
        <end position="2488"/>
    </location>
</feature>
<dbReference type="RefSeq" id="WP_110042580.1">
    <property type="nucleotide sequence ID" value="NZ_CP054612.1"/>
</dbReference>
<name>A0A2V2YYW9_9BACL</name>
<dbReference type="Gene3D" id="1.10.1240.100">
    <property type="match status" value="2"/>
</dbReference>
<dbReference type="InterPro" id="IPR014031">
    <property type="entry name" value="Ketoacyl_synth_C"/>
</dbReference>
<dbReference type="PROSITE" id="PS52004">
    <property type="entry name" value="KS3_2"/>
    <property type="match status" value="2"/>
</dbReference>
<dbReference type="Pfam" id="PF08659">
    <property type="entry name" value="KR"/>
    <property type="match status" value="2"/>
</dbReference>
<dbReference type="InterPro" id="IPR018201">
    <property type="entry name" value="Ketoacyl_synth_AS"/>
</dbReference>
<dbReference type="Pfam" id="PF22621">
    <property type="entry name" value="CurL-like_PKS_C"/>
    <property type="match status" value="1"/>
</dbReference>
<dbReference type="PROSITE" id="PS50075">
    <property type="entry name" value="CARRIER"/>
    <property type="match status" value="1"/>
</dbReference>
<dbReference type="CDD" id="cd08953">
    <property type="entry name" value="KR_2_SDR_x"/>
    <property type="match status" value="2"/>
</dbReference>
<dbReference type="SUPFAM" id="SSF51735">
    <property type="entry name" value="NAD(P)-binding Rossmann-fold domains"/>
    <property type="match status" value="4"/>
</dbReference>
<keyword evidence="2" id="KW-0597">Phosphoprotein</keyword>
<dbReference type="Gene3D" id="1.10.1200.10">
    <property type="entry name" value="ACP-like"/>
    <property type="match status" value="2"/>
</dbReference>
<dbReference type="SUPFAM" id="SSF53901">
    <property type="entry name" value="Thiolase-like"/>
    <property type="match status" value="2"/>
</dbReference>
<evidence type="ECO:0000256" key="3">
    <source>
        <dbReference type="ARBA" id="ARBA00022679"/>
    </source>
</evidence>
<comment type="caution">
    <text evidence="7">The sequence shown here is derived from an EMBL/GenBank/DDBJ whole genome shotgun (WGS) entry which is preliminary data.</text>
</comment>
<keyword evidence="1" id="KW-0596">Phosphopantetheine</keyword>
<evidence type="ECO:0000313" key="8">
    <source>
        <dbReference type="Proteomes" id="UP000246635"/>
    </source>
</evidence>
<dbReference type="InterPro" id="IPR013968">
    <property type="entry name" value="PKS_KR"/>
</dbReference>
<proteinExistence type="predicted"/>
<feature type="compositionally biased region" description="Basic and acidic residues" evidence="4">
    <location>
        <begin position="2397"/>
        <end position="2411"/>
    </location>
</feature>
<accession>A0A2V2YYW9</accession>
<dbReference type="SMART" id="SM00822">
    <property type="entry name" value="PKS_KR"/>
    <property type="match status" value="2"/>
</dbReference>